<reference evidence="3 5" key="2">
    <citation type="submission" date="2016-10" db="EMBL/GenBank/DDBJ databases">
        <authorList>
            <person name="de Groot N.N."/>
        </authorList>
    </citation>
    <scope>NUCLEOTIDE SEQUENCE [LARGE SCALE GENOMIC DNA]</scope>
    <source>
        <strain evidence="3 5">DSM 381</strain>
    </source>
</reference>
<dbReference type="AlphaFoldDB" id="A0A1I4J488"/>
<dbReference type="RefSeq" id="WP_170854635.1">
    <property type="nucleotide sequence ID" value="NZ_FOKJ01000182.1"/>
</dbReference>
<keyword evidence="4" id="KW-1185">Reference proteome</keyword>
<reference evidence="2 4" key="1">
    <citation type="submission" date="2016-10" db="EMBL/GenBank/DDBJ databases">
        <authorList>
            <person name="Varghese N."/>
            <person name="Submissions S."/>
        </authorList>
    </citation>
    <scope>NUCLEOTIDE SEQUENCE [LARGE SCALE GENOMIC DNA]</scope>
    <source>
        <strain evidence="2 4">DSM 282</strain>
    </source>
</reference>
<gene>
    <name evidence="2" type="ORF">SAMN04244571_04767</name>
    <name evidence="3" type="ORF">SAMN04244574_04761</name>
</gene>
<name>A0A1I4J488_9GAMM</name>
<dbReference type="Proteomes" id="UP000199579">
    <property type="component" value="Unassembled WGS sequence"/>
</dbReference>
<sequence length="373" mass="41921">SRALDESDTENQQLLIQLHQTQEELERSLLRCQASQAQLGAQQARLQKILKHHPDYWDFDILEINLLESNGNQQVAQWRLTELYIGGRLIPEIRFKTCLANGLAGIVIQRTEGTDSPAPLLRWPNGFATAEELPCIPTRGPSTQGNNAALSGLSTSDWDTLQRLARQLAGLLTQPTDSRLPKQLNAAALRNGLLAFTKTLANWPKMLRYDSIRLQETLRNQGYERLGITLGNLRLGHHHWPALDYRLATVDIKPLPFGQNPRLEFPDGSARGVLQNWFAESNDSHGPRLELRFAQPNAMDTNVWGALSQNDQQLIGALIKTLPLQLEDLKQANPTASRPWQDWQALAGMLRDTLRDILIRSTAPRRTPAGIEE</sequence>
<dbReference type="EMBL" id="FOSX01000195">
    <property type="protein sequence ID" value="SFL61394.1"/>
    <property type="molecule type" value="Genomic_DNA"/>
</dbReference>
<organism evidence="3 5">
    <name type="scientific">Azotobacter beijerinckii</name>
    <dbReference type="NCBI Taxonomy" id="170623"/>
    <lineage>
        <taxon>Bacteria</taxon>
        <taxon>Pseudomonadati</taxon>
        <taxon>Pseudomonadota</taxon>
        <taxon>Gammaproteobacteria</taxon>
        <taxon>Pseudomonadales</taxon>
        <taxon>Pseudomonadaceae</taxon>
        <taxon>Azotobacter</taxon>
    </lineage>
</organism>
<protein>
    <submittedName>
        <fullName evidence="3">Uncharacterized protein</fullName>
    </submittedName>
</protein>
<keyword evidence="1" id="KW-0175">Coiled coil</keyword>
<evidence type="ECO:0000313" key="2">
    <source>
        <dbReference type="EMBL" id="SFB65099.1"/>
    </source>
</evidence>
<evidence type="ECO:0000313" key="4">
    <source>
        <dbReference type="Proteomes" id="UP000198861"/>
    </source>
</evidence>
<evidence type="ECO:0000313" key="3">
    <source>
        <dbReference type="EMBL" id="SFL61394.1"/>
    </source>
</evidence>
<feature type="non-terminal residue" evidence="3">
    <location>
        <position position="1"/>
    </location>
</feature>
<proteinExistence type="predicted"/>
<dbReference type="Proteomes" id="UP000198861">
    <property type="component" value="Unassembled WGS sequence"/>
</dbReference>
<evidence type="ECO:0000313" key="5">
    <source>
        <dbReference type="Proteomes" id="UP000199579"/>
    </source>
</evidence>
<evidence type="ECO:0000256" key="1">
    <source>
        <dbReference type="SAM" id="Coils"/>
    </source>
</evidence>
<dbReference type="EMBL" id="FOKJ01000182">
    <property type="protein sequence ID" value="SFB65099.1"/>
    <property type="molecule type" value="Genomic_DNA"/>
</dbReference>
<feature type="coiled-coil region" evidence="1">
    <location>
        <begin position="4"/>
        <end position="31"/>
    </location>
</feature>
<accession>A0A1I4J488</accession>